<name>A0AAU9IUV4_9CILI</name>
<accession>A0AAU9IUV4</accession>
<comment type="caution">
    <text evidence="1">The sequence shown here is derived from an EMBL/GenBank/DDBJ whole genome shotgun (WGS) entry which is preliminary data.</text>
</comment>
<evidence type="ECO:0000313" key="1">
    <source>
        <dbReference type="EMBL" id="CAG9317433.1"/>
    </source>
</evidence>
<gene>
    <name evidence="1" type="ORF">BSTOLATCC_MIC18680</name>
</gene>
<dbReference type="EMBL" id="CAJZBQ010000018">
    <property type="protein sequence ID" value="CAG9317433.1"/>
    <property type="molecule type" value="Genomic_DNA"/>
</dbReference>
<evidence type="ECO:0000313" key="2">
    <source>
        <dbReference type="Proteomes" id="UP001162131"/>
    </source>
</evidence>
<sequence length="190" mass="22011">MGNTENLFEACTCKTNRDNNDLSAKSPPKLSKFKDNKVKIFDYTGLFESAKTLEQLKLIIPLYVPMEIRGFKGTFIGSKHSYVRVLGVSVSRKKFHMVYIEIYYKSNQFLINLRPNDLSEKELNQDIGSLQWIHIFSEKSEYQQNFQDFIVWLDSIKDNPKQVLTSDQKNMGKVVYDFFRSMGVSPSPSP</sequence>
<dbReference type="AlphaFoldDB" id="A0AAU9IUV4"/>
<reference evidence="1" key="1">
    <citation type="submission" date="2021-09" db="EMBL/GenBank/DDBJ databases">
        <authorList>
            <consortium name="AG Swart"/>
            <person name="Singh M."/>
            <person name="Singh A."/>
            <person name="Seah K."/>
            <person name="Emmerich C."/>
        </authorList>
    </citation>
    <scope>NUCLEOTIDE SEQUENCE</scope>
    <source>
        <strain evidence="1">ATCC30299</strain>
    </source>
</reference>
<keyword evidence="2" id="KW-1185">Reference proteome</keyword>
<dbReference type="Proteomes" id="UP001162131">
    <property type="component" value="Unassembled WGS sequence"/>
</dbReference>
<proteinExistence type="predicted"/>
<protein>
    <submittedName>
        <fullName evidence="1">Uncharacterized protein</fullName>
    </submittedName>
</protein>
<organism evidence="1 2">
    <name type="scientific">Blepharisma stoltei</name>
    <dbReference type="NCBI Taxonomy" id="1481888"/>
    <lineage>
        <taxon>Eukaryota</taxon>
        <taxon>Sar</taxon>
        <taxon>Alveolata</taxon>
        <taxon>Ciliophora</taxon>
        <taxon>Postciliodesmatophora</taxon>
        <taxon>Heterotrichea</taxon>
        <taxon>Heterotrichida</taxon>
        <taxon>Blepharismidae</taxon>
        <taxon>Blepharisma</taxon>
    </lineage>
</organism>